<feature type="domain" description="DYW" evidence="4">
    <location>
        <begin position="550"/>
        <end position="646"/>
    </location>
</feature>
<evidence type="ECO:0000256" key="2">
    <source>
        <dbReference type="ARBA" id="ARBA00022737"/>
    </source>
</evidence>
<dbReference type="Gene3D" id="1.25.40.10">
    <property type="entry name" value="Tetratricopeptide repeat domain"/>
    <property type="match status" value="4"/>
</dbReference>
<dbReference type="Pfam" id="PF01535">
    <property type="entry name" value="PPR"/>
    <property type="match status" value="6"/>
</dbReference>
<dbReference type="PANTHER" id="PTHR47926">
    <property type="entry name" value="PENTATRICOPEPTIDE REPEAT-CONTAINING PROTEIN"/>
    <property type="match status" value="1"/>
</dbReference>
<feature type="repeat" description="PPR" evidence="3">
    <location>
        <begin position="136"/>
        <end position="171"/>
    </location>
</feature>
<dbReference type="InterPro" id="IPR046960">
    <property type="entry name" value="PPR_At4g14850-like_plant"/>
</dbReference>
<dbReference type="EMBL" id="JAYDYQ010002627">
    <property type="protein sequence ID" value="KAK4482071.1"/>
    <property type="molecule type" value="Genomic_DNA"/>
</dbReference>
<gene>
    <name evidence="5" type="ORF">RD792_011578</name>
</gene>
<reference evidence="5 6" key="1">
    <citation type="journal article" date="2023" name="bioRxiv">
        <title>Genome report: Whole genome sequence and annotation of Penstemon davidsonii.</title>
        <authorList>
            <person name="Ostevik K.L."/>
            <person name="Alabady M."/>
            <person name="Zhang M."/>
            <person name="Rausher M.D."/>
        </authorList>
    </citation>
    <scope>NUCLEOTIDE SEQUENCE [LARGE SCALE GENOMIC DNA]</scope>
    <source>
        <strain evidence="5">DNT005</strain>
        <tissue evidence="5">Whole leaf</tissue>
    </source>
</reference>
<dbReference type="Pfam" id="PF20431">
    <property type="entry name" value="E_motif"/>
    <property type="match status" value="1"/>
</dbReference>
<evidence type="ECO:0000313" key="6">
    <source>
        <dbReference type="Proteomes" id="UP001291926"/>
    </source>
</evidence>
<dbReference type="InterPro" id="IPR011990">
    <property type="entry name" value="TPR-like_helical_dom_sf"/>
</dbReference>
<protein>
    <recommendedName>
        <fullName evidence="4">DYW domain-containing protein</fullName>
    </recommendedName>
</protein>
<dbReference type="NCBIfam" id="TIGR00756">
    <property type="entry name" value="PPR"/>
    <property type="match status" value="4"/>
</dbReference>
<comment type="caution">
    <text evidence="5">The sequence shown here is derived from an EMBL/GenBank/DDBJ whole genome shotgun (WGS) entry which is preliminary data.</text>
</comment>
<dbReference type="Pfam" id="PF13041">
    <property type="entry name" value="PPR_2"/>
    <property type="match status" value="2"/>
</dbReference>
<dbReference type="PANTHER" id="PTHR47926:SF382">
    <property type="entry name" value="PENTACOTRIPEPTIDE-REPEAT REGION OF PRORP DOMAIN-CONTAINING PROTEIN"/>
    <property type="match status" value="1"/>
</dbReference>
<keyword evidence="6" id="KW-1185">Reference proteome</keyword>
<evidence type="ECO:0000313" key="5">
    <source>
        <dbReference type="EMBL" id="KAK4482071.1"/>
    </source>
</evidence>
<dbReference type="Proteomes" id="UP001291926">
    <property type="component" value="Unassembled WGS sequence"/>
</dbReference>
<accession>A0ABR0CYF5</accession>
<dbReference type="PROSITE" id="PS51375">
    <property type="entry name" value="PPR"/>
    <property type="match status" value="4"/>
</dbReference>
<dbReference type="InterPro" id="IPR032867">
    <property type="entry name" value="DYW_dom"/>
</dbReference>
<keyword evidence="2" id="KW-0677">Repeat</keyword>
<feature type="repeat" description="PPR" evidence="3">
    <location>
        <begin position="338"/>
        <end position="368"/>
    </location>
</feature>
<proteinExistence type="inferred from homology"/>
<comment type="similarity">
    <text evidence="1">Belongs to the PPR family. PCMP-H subfamily.</text>
</comment>
<feature type="repeat" description="PPR" evidence="3">
    <location>
        <begin position="36"/>
        <end position="66"/>
    </location>
</feature>
<evidence type="ECO:0000256" key="1">
    <source>
        <dbReference type="ARBA" id="ARBA00006643"/>
    </source>
</evidence>
<sequence>MPPRDVYAANHLINTYAKSGHLALAHQLFDEMPHTNMVSWTALISGYAQHGKTEKCFLLFSQMLSHYRPNDFTYTSVLSACDHSRGMQVHGLVSKTGFDSWIYVANALIAMYWKNSRDSKGVEAWRVFSGSVGFHNLVTYNSMITGLGMYGQGDRAMTFFVTTMCCEGIEFDRTTIMSLVSSLVELKCCLQLHSVCFKTGLVEDVGVATALIKAYSSLRGELVDIYKLFKEIMSLNRDVVLWTTIMTAFSERDPEKALIFFNQMRGEELSPDCYVISILLKACANLVTERHASAVHSQVIKLGFLNVLVIQNALIHAYSRCGSIDKAIHVFNAMRLRDIVSWNSMLKAYALHGKAKESLNLFEQMDVKLDETTFVALLSSCSHAGFVKEGTKIFDSMYEKYEISPQLDHYACMVDILGRAGHLSEAARIIRKMPMKPDYVVWSALLGACRKHGETKLANLASSKLKELDPNNSLGYVLISNIYCSANNFSEGGSLRKKMSRVGVRKEPGLSWTEVDHKVHEFASGGRKHPQIEAIRSNLDELLRKLRKMGYVPDTSLVLHDIEEEHKEEQLYHHSEKLALVFSLMNTGNSSRFKGVIKIIKNIRICLDCHNFIRLVSELVEKEIVVRDSNRFHHFKEGSCSCNDYW</sequence>
<dbReference type="Pfam" id="PF14432">
    <property type="entry name" value="DYW_deaminase"/>
    <property type="match status" value="1"/>
</dbReference>
<dbReference type="InterPro" id="IPR046848">
    <property type="entry name" value="E_motif"/>
</dbReference>
<organism evidence="5 6">
    <name type="scientific">Penstemon davidsonii</name>
    <dbReference type="NCBI Taxonomy" id="160366"/>
    <lineage>
        <taxon>Eukaryota</taxon>
        <taxon>Viridiplantae</taxon>
        <taxon>Streptophyta</taxon>
        <taxon>Embryophyta</taxon>
        <taxon>Tracheophyta</taxon>
        <taxon>Spermatophyta</taxon>
        <taxon>Magnoliopsida</taxon>
        <taxon>eudicotyledons</taxon>
        <taxon>Gunneridae</taxon>
        <taxon>Pentapetalae</taxon>
        <taxon>asterids</taxon>
        <taxon>lamiids</taxon>
        <taxon>Lamiales</taxon>
        <taxon>Plantaginaceae</taxon>
        <taxon>Cheloneae</taxon>
        <taxon>Penstemon</taxon>
    </lineage>
</organism>
<dbReference type="InterPro" id="IPR002885">
    <property type="entry name" value="PPR_rpt"/>
</dbReference>
<evidence type="ECO:0000259" key="4">
    <source>
        <dbReference type="Pfam" id="PF14432"/>
    </source>
</evidence>
<feature type="repeat" description="PPR" evidence="3">
    <location>
        <begin position="5"/>
        <end position="35"/>
    </location>
</feature>
<evidence type="ECO:0000256" key="3">
    <source>
        <dbReference type="PROSITE-ProRule" id="PRU00708"/>
    </source>
</evidence>
<name>A0ABR0CYF5_9LAMI</name>